<evidence type="ECO:0000259" key="1">
    <source>
        <dbReference type="Pfam" id="PF26215"/>
    </source>
</evidence>
<dbReference type="EMBL" id="CAUEEQ010023480">
    <property type="protein sequence ID" value="CAJ0945100.1"/>
    <property type="molecule type" value="Genomic_DNA"/>
</dbReference>
<evidence type="ECO:0000313" key="3">
    <source>
        <dbReference type="Proteomes" id="UP001176940"/>
    </source>
</evidence>
<sequence length="556" mass="64925">MNWDTDDNLTAKEREALDTLRKNDQLIIKPSDKGGNLVLMDHPEYRTMCTTILQDRTTYEVLEGNPLEDFKSELRLILEEAISHKLISPSEFDFMLPKCPLVATFYTLPKVHKGCHPLKGRPIVSGVDSLTQNCGIYVDQILRPFVTSIPSYLRDTSDLLLKLEGMHLGQDVWLASIDIEALYSSIPHEAGIEGVRYFLQQRSVACWEHNEFVLNILRYILTHNAFSFDGKHFHQLRGTAMGCPYDRWWDEFISIWYRYIDDVFLVWTGSKEGFEAFMRHLNVNNVGLRFTSEIVEKELAFLDLKIEKEINGGLATSIYRKPTSTNSLLHWQSHHPASLKRGIPKGQFLRARRNCSGFNMFKSQAGDMYNRFNEKGYPRHVLNRAYDAAKKADRQTLLQNHKREDSDDVLRIIGTFDAQHQEVRRIFSRHWDVLRFDPDLRDRVGERPNITFRKGRSLRDMLVHSQYQRPRPRDTWLHRRPCGFFKCGDCSLCKWMRPCKKFQSSTTGKIFYQREFSNCKTEGVVYVASCSCPKDYVGKTKREFRRRVGEHMGDIR</sequence>
<reference evidence="2" key="1">
    <citation type="submission" date="2023-07" db="EMBL/GenBank/DDBJ databases">
        <authorList>
            <person name="Stuckert A."/>
        </authorList>
    </citation>
    <scope>NUCLEOTIDE SEQUENCE</scope>
</reference>
<accession>A0ABN9LLS0</accession>
<proteinExistence type="predicted"/>
<comment type="caution">
    <text evidence="2">The sequence shown here is derived from an EMBL/GenBank/DDBJ whole genome shotgun (WGS) entry which is preliminary data.</text>
</comment>
<protein>
    <recommendedName>
        <fullName evidence="1">Helix-turn-helix domain-containing protein</fullName>
    </recommendedName>
</protein>
<keyword evidence="3" id="KW-1185">Reference proteome</keyword>
<dbReference type="Proteomes" id="UP001176940">
    <property type="component" value="Unassembled WGS sequence"/>
</dbReference>
<dbReference type="PANTHER" id="PTHR21301:SF12">
    <property type="match status" value="1"/>
</dbReference>
<name>A0ABN9LLS0_9NEOB</name>
<feature type="domain" description="Helix-turn-helix" evidence="1">
    <location>
        <begin position="328"/>
        <end position="385"/>
    </location>
</feature>
<gene>
    <name evidence="2" type="ORF">RIMI_LOCUS10734463</name>
</gene>
<dbReference type="InterPro" id="IPR058912">
    <property type="entry name" value="HTH_animal"/>
</dbReference>
<dbReference type="Pfam" id="PF26215">
    <property type="entry name" value="HTH_animal"/>
    <property type="match status" value="1"/>
</dbReference>
<evidence type="ECO:0000313" key="2">
    <source>
        <dbReference type="EMBL" id="CAJ0945100.1"/>
    </source>
</evidence>
<dbReference type="PANTHER" id="PTHR21301">
    <property type="entry name" value="REVERSE TRANSCRIPTASE"/>
    <property type="match status" value="1"/>
</dbReference>
<organism evidence="2 3">
    <name type="scientific">Ranitomeya imitator</name>
    <name type="common">mimic poison frog</name>
    <dbReference type="NCBI Taxonomy" id="111125"/>
    <lineage>
        <taxon>Eukaryota</taxon>
        <taxon>Metazoa</taxon>
        <taxon>Chordata</taxon>
        <taxon>Craniata</taxon>
        <taxon>Vertebrata</taxon>
        <taxon>Euteleostomi</taxon>
        <taxon>Amphibia</taxon>
        <taxon>Batrachia</taxon>
        <taxon>Anura</taxon>
        <taxon>Neobatrachia</taxon>
        <taxon>Hyloidea</taxon>
        <taxon>Dendrobatidae</taxon>
        <taxon>Dendrobatinae</taxon>
        <taxon>Ranitomeya</taxon>
    </lineage>
</organism>